<feature type="compositionally biased region" description="Basic and acidic residues" evidence="4">
    <location>
        <begin position="193"/>
        <end position="202"/>
    </location>
</feature>
<feature type="compositionally biased region" description="Low complexity" evidence="4">
    <location>
        <begin position="778"/>
        <end position="849"/>
    </location>
</feature>
<evidence type="ECO:0000256" key="3">
    <source>
        <dbReference type="ARBA" id="ARBA00023306"/>
    </source>
</evidence>
<feature type="compositionally biased region" description="Basic and acidic residues" evidence="4">
    <location>
        <begin position="80"/>
        <end position="101"/>
    </location>
</feature>
<gene>
    <name evidence="6" type="ORF">DL762_001191</name>
</gene>
<dbReference type="InterPro" id="IPR017930">
    <property type="entry name" value="Myb_dom"/>
</dbReference>
<dbReference type="PROSITE" id="PS51294">
    <property type="entry name" value="HTH_MYB"/>
    <property type="match status" value="1"/>
</dbReference>
<feature type="compositionally biased region" description="Low complexity" evidence="4">
    <location>
        <begin position="858"/>
        <end position="878"/>
    </location>
</feature>
<feature type="region of interest" description="Disordered" evidence="4">
    <location>
        <begin position="22"/>
        <end position="102"/>
    </location>
</feature>
<dbReference type="SUPFAM" id="SSF46689">
    <property type="entry name" value="Homeodomain-like"/>
    <property type="match status" value="1"/>
</dbReference>
<comment type="caution">
    <text evidence="6">The sequence shown here is derived from an EMBL/GenBank/DDBJ whole genome shotgun (WGS) entry which is preliminary data.</text>
</comment>
<evidence type="ECO:0000256" key="1">
    <source>
        <dbReference type="ARBA" id="ARBA00023125"/>
    </source>
</evidence>
<feature type="compositionally biased region" description="Basic and acidic residues" evidence="4">
    <location>
        <begin position="690"/>
        <end position="703"/>
    </location>
</feature>
<feature type="compositionally biased region" description="Pro residues" evidence="4">
    <location>
        <begin position="766"/>
        <end position="777"/>
    </location>
</feature>
<evidence type="ECO:0000259" key="5">
    <source>
        <dbReference type="PROSITE" id="PS51294"/>
    </source>
</evidence>
<keyword evidence="2" id="KW-0539">Nucleus</keyword>
<feature type="compositionally biased region" description="Low complexity" evidence="4">
    <location>
        <begin position="721"/>
        <end position="738"/>
    </location>
</feature>
<dbReference type="InterPro" id="IPR013867">
    <property type="entry name" value="Telomere_rpt-bd_fac_dimer_dom"/>
</dbReference>
<protein>
    <recommendedName>
        <fullName evidence="5">HTH myb-type domain-containing protein</fullName>
    </recommendedName>
</protein>
<name>A0ABY0HHI7_9PEZI</name>
<dbReference type="InterPro" id="IPR052833">
    <property type="entry name" value="Telomeric_DNA-bd_trans-reg"/>
</dbReference>
<feature type="region of interest" description="Disordered" evidence="4">
    <location>
        <begin position="584"/>
        <end position="610"/>
    </location>
</feature>
<proteinExistence type="predicted"/>
<evidence type="ECO:0000313" key="6">
    <source>
        <dbReference type="EMBL" id="RYO93242.1"/>
    </source>
</evidence>
<evidence type="ECO:0000256" key="2">
    <source>
        <dbReference type="ARBA" id="ARBA00023242"/>
    </source>
</evidence>
<feature type="compositionally biased region" description="Basic and acidic residues" evidence="4">
    <location>
        <begin position="595"/>
        <end position="610"/>
    </location>
</feature>
<keyword evidence="3" id="KW-0131">Cell cycle</keyword>
<dbReference type="Pfam" id="PF08558">
    <property type="entry name" value="TRF"/>
    <property type="match status" value="1"/>
</dbReference>
<feature type="region of interest" description="Disordered" evidence="4">
    <location>
        <begin position="185"/>
        <end position="206"/>
    </location>
</feature>
<accession>A0ABY0HHI7</accession>
<dbReference type="InterPro" id="IPR001005">
    <property type="entry name" value="SANT/Myb"/>
</dbReference>
<dbReference type="PANTHER" id="PTHR47807">
    <property type="entry name" value="PROTEIN TBF1"/>
    <property type="match status" value="1"/>
</dbReference>
<dbReference type="InterPro" id="IPR009057">
    <property type="entry name" value="Homeodomain-like_sf"/>
</dbReference>
<feature type="domain" description="HTH myb-type" evidence="5">
    <location>
        <begin position="604"/>
        <end position="656"/>
    </location>
</feature>
<organism evidence="6 7">
    <name type="scientific">Monosporascus cannonballus</name>
    <dbReference type="NCBI Taxonomy" id="155416"/>
    <lineage>
        <taxon>Eukaryota</taxon>
        <taxon>Fungi</taxon>
        <taxon>Dikarya</taxon>
        <taxon>Ascomycota</taxon>
        <taxon>Pezizomycotina</taxon>
        <taxon>Sordariomycetes</taxon>
        <taxon>Xylariomycetidae</taxon>
        <taxon>Xylariales</taxon>
        <taxon>Xylariales incertae sedis</taxon>
        <taxon>Monosporascus</taxon>
    </lineage>
</organism>
<feature type="compositionally biased region" description="Basic and acidic residues" evidence="4">
    <location>
        <begin position="912"/>
        <end position="921"/>
    </location>
</feature>
<dbReference type="CDD" id="cd11660">
    <property type="entry name" value="SANT_TRF"/>
    <property type="match status" value="1"/>
</dbReference>
<dbReference type="SMART" id="SM00717">
    <property type="entry name" value="SANT"/>
    <property type="match status" value="1"/>
</dbReference>
<feature type="region of interest" description="Disordered" evidence="4">
    <location>
        <begin position="718"/>
        <end position="921"/>
    </location>
</feature>
<keyword evidence="7" id="KW-1185">Reference proteome</keyword>
<dbReference type="Proteomes" id="UP000294003">
    <property type="component" value="Unassembled WGS sequence"/>
</dbReference>
<dbReference type="PANTHER" id="PTHR47807:SF1">
    <property type="entry name" value="PROTEIN TBF1"/>
    <property type="match status" value="1"/>
</dbReference>
<evidence type="ECO:0000313" key="7">
    <source>
        <dbReference type="Proteomes" id="UP000294003"/>
    </source>
</evidence>
<sequence>MVDICSLMADVADAIAAASAQAAISSADAAGAEKPPTSPSIKHEPPAEDAMILYPQPPQEPREPLQEPFHSALKRSRSQSTHDDGIGEDYSRDEKRLKTEPVENDIVDIASLVQQAEASVMQELMPEPDPNDISQDILNAINGSQVKPDHDDVSEDILKSTDESHAQDDDNDLSQDILNAINEAQAESSHQQSDTRTDEKTPPDTIWSNPAYYTRRKHIIPALGNLAVDILIAWSEQSLEDTMAVLGVGNDPDSEVAREYAVLKSTFDAQRRLLSDDHPLLDAQKFNLAMEGREVIRIVNLATLCASVFSTNEICWEELNEQFLKVFVAEDQAMPQDAAELFLSLKTQIYLATLESEQRKPRDEVLESLFATELREKLQAHHPNTPLNETETRFIANAVARKAMLLNESNDPNNIQALSKQFSYEAFLDSLNAFINDNIETIKKSGTAAIKMEIPTESNEQGEGTNGNGLDGVFDLDAVIAEASRAAQSAVESASGDGSFNHDDLSRFLAENISRAAEQTKETSSGLELPSAIASAAESASRATMLALQSIQQNKYHPTAPPQSITAGAILPSDTTPALYEKARQAAAARSSTHARREGTHSTRRPWSPEEEKALMMGLDMVKGPHWSQILGLFGPNGSMSNILADRTQVQLKDKARNLKLFFLKTNSEMPYYLHCVTGELKTRAPTQAARKEAEEKAKSEEQQAHMNGVLALAGGLQNHAPKATPPAAVTAASCPATPGQPVPHPAPQPGPQRVSHPPAQTPAHAPAPAPRPPMPAAQPVYLPLPAKPQASPQQPQQPQQQPSQQPSQQPLQQQNPLQQGQQHQPQQHQPHQQQQQQIQKPQPSIKPSLALQPQPHPQYSEQQQQPSRSQSQSEPQQPQQPQPQPARNVEAAEAQNTSIETAMEQALGASLKREESNLSREEDALLDLKAAIERETANVLTPASGT</sequence>
<dbReference type="EMBL" id="QJNS01000019">
    <property type="protein sequence ID" value="RYO93242.1"/>
    <property type="molecule type" value="Genomic_DNA"/>
</dbReference>
<reference evidence="6 7" key="1">
    <citation type="submission" date="2018-06" db="EMBL/GenBank/DDBJ databases">
        <title>Complete Genomes of Monosporascus.</title>
        <authorList>
            <person name="Robinson A.J."/>
            <person name="Natvig D.O."/>
        </authorList>
    </citation>
    <scope>NUCLEOTIDE SEQUENCE [LARGE SCALE GENOMIC DNA]</scope>
    <source>
        <strain evidence="6 7">CBS 609.92</strain>
    </source>
</reference>
<keyword evidence="1" id="KW-0238">DNA-binding</keyword>
<dbReference type="Gene3D" id="1.10.10.60">
    <property type="entry name" value="Homeodomain-like"/>
    <property type="match status" value="1"/>
</dbReference>
<feature type="region of interest" description="Disordered" evidence="4">
    <location>
        <begin position="684"/>
        <end position="703"/>
    </location>
</feature>
<feature type="compositionally biased region" description="Pro residues" evidence="4">
    <location>
        <begin position="739"/>
        <end position="751"/>
    </location>
</feature>
<feature type="compositionally biased region" description="Low complexity" evidence="4">
    <location>
        <begin position="22"/>
        <end position="32"/>
    </location>
</feature>
<evidence type="ECO:0000256" key="4">
    <source>
        <dbReference type="SAM" id="MobiDB-lite"/>
    </source>
</evidence>